<evidence type="ECO:0000313" key="5">
    <source>
        <dbReference type="Proteomes" id="UP000305730"/>
    </source>
</evidence>
<reference evidence="5 6" key="2">
    <citation type="submission" date="2019-06" db="EMBL/GenBank/DDBJ databases">
        <title>Co-occurence of chitin degradation, pigmentation and bioactivity in marine Pseudoalteromonas.</title>
        <authorList>
            <person name="Sonnenschein E.C."/>
            <person name="Bech P.K."/>
        </authorList>
    </citation>
    <scope>NUCLEOTIDE SEQUENCE [LARGE SCALE GENOMIC DNA]</scope>
    <source>
        <strain evidence="6">S2231</strain>
        <strain evidence="3 5">S2233</strain>
    </source>
</reference>
<dbReference type="PANTHER" id="PTHR41786:SF1">
    <property type="entry name" value="6-HYDROXYMETHYLPTERIN DIPHOSPHOKINASE MPTE-LIKE DOMAIN-CONTAINING PROTEIN"/>
    <property type="match status" value="1"/>
</dbReference>
<feature type="domain" description="Glycosyltransferase Maf N-terminal" evidence="2">
    <location>
        <begin position="37"/>
        <end position="209"/>
    </location>
</feature>
<dbReference type="EMBL" id="PNCL01000075">
    <property type="protein sequence ID" value="TMP57084.1"/>
    <property type="molecule type" value="Genomic_DNA"/>
</dbReference>
<protein>
    <recommendedName>
        <fullName evidence="7">DUF115 domain-containing protein</fullName>
    </recommendedName>
</protein>
<dbReference type="EMBL" id="PNCK01000012">
    <property type="protein sequence ID" value="TMP45942.1"/>
    <property type="molecule type" value="Genomic_DNA"/>
</dbReference>
<reference evidence="4" key="3">
    <citation type="submission" date="2019-09" db="EMBL/GenBank/DDBJ databases">
        <title>Co-occurence of chitin degradation, pigmentation and bioactivity in marine Pseudoalteromonas.</title>
        <authorList>
            <person name="Sonnenschein E.C."/>
            <person name="Bech P.K."/>
        </authorList>
    </citation>
    <scope>NUCLEOTIDE SEQUENCE</scope>
    <source>
        <strain evidence="4">S2231</strain>
    </source>
</reference>
<dbReference type="Proteomes" id="UP000305730">
    <property type="component" value="Unassembled WGS sequence"/>
</dbReference>
<keyword evidence="5" id="KW-1185">Reference proteome</keyword>
<evidence type="ECO:0000313" key="6">
    <source>
        <dbReference type="Proteomes" id="UP000307706"/>
    </source>
</evidence>
<accession>A0A5S3XPB1</accession>
<evidence type="ECO:0000313" key="3">
    <source>
        <dbReference type="EMBL" id="TMP45942.1"/>
    </source>
</evidence>
<evidence type="ECO:0000259" key="1">
    <source>
        <dbReference type="Pfam" id="PF01973"/>
    </source>
</evidence>
<evidence type="ECO:0000313" key="4">
    <source>
        <dbReference type="EMBL" id="TMP57084.1"/>
    </source>
</evidence>
<proteinExistence type="predicted"/>
<dbReference type="Pfam" id="PF01973">
    <property type="entry name" value="MptE-like"/>
    <property type="match status" value="1"/>
</dbReference>
<name>A0A5S3XPB1_9GAMM</name>
<dbReference type="InterPro" id="IPR002826">
    <property type="entry name" value="MptE-like"/>
</dbReference>
<gene>
    <name evidence="4" type="ORF">CWB96_14005</name>
    <name evidence="3" type="ORF">CWB97_02865</name>
</gene>
<dbReference type="Proteomes" id="UP000307706">
    <property type="component" value="Unassembled WGS sequence"/>
</dbReference>
<reference evidence="5 6" key="1">
    <citation type="submission" date="2017-12" db="EMBL/GenBank/DDBJ databases">
        <authorList>
            <person name="Paulsen S."/>
            <person name="Gram L.K."/>
        </authorList>
    </citation>
    <scope>NUCLEOTIDE SEQUENCE [LARGE SCALE GENOMIC DNA]</scope>
    <source>
        <strain evidence="4 6">S2231</strain>
        <strain evidence="3 5">S2233</strain>
    </source>
</reference>
<evidence type="ECO:0000259" key="2">
    <source>
        <dbReference type="Pfam" id="PF20157"/>
    </source>
</evidence>
<dbReference type="AlphaFoldDB" id="A0A5S3XPB1"/>
<dbReference type="RefSeq" id="WP_138594888.1">
    <property type="nucleotide sequence ID" value="NZ_PNCK01000012.1"/>
</dbReference>
<feature type="domain" description="6-hydroxymethylpterin diphosphokinase MptE-like" evidence="1">
    <location>
        <begin position="234"/>
        <end position="402"/>
    </location>
</feature>
<evidence type="ECO:0008006" key="7">
    <source>
        <dbReference type="Google" id="ProtNLM"/>
    </source>
</evidence>
<dbReference type="OrthoDB" id="7254531at2"/>
<comment type="caution">
    <text evidence="4">The sequence shown here is derived from an EMBL/GenBank/DDBJ whole genome shotgun (WGS) entry which is preliminary data.</text>
</comment>
<dbReference type="Pfam" id="PF20157">
    <property type="entry name" value="Maf_flag10_N"/>
    <property type="match status" value="1"/>
</dbReference>
<sequence>MDLLKNNIAELKSCFKILNKQPNFQMNSFTSTSKRDIFDFYGSAKAQQACAHQVKLFFKQPTHLSLHYSDVPDSPFLHQQFITKTNAIARNLDWNPKAKPTRATLVVLGAGAGFQITELVKEIDYHSIIIIEPDINVLNLLANNLDLKGLREEHEEQRGVYFITSNSYSDFKSDFKNILHTHGFSLLSDISLFRHYNTELFDEIYDSFKIWRNEMASMWGFFEDELISIRHTAENLKITDIGNHLPLDHTITKNTPVIVGNGPSLDDDMHLLKQYSNDLLIVSCGTSLTTLLNNNIVPDIHVEMERTLSNYTIKANTLHDPRLSNTILVGLNTLAPQLLKCFNHHILFAKAHDAGTVLLNDISAITPLFHCNPTVTNMAASALCRLGFKEQILLGCDYGYVDHQNHHSASSDYFNPQSQLSAVKFSTELKVEGNFTAHVYSNRIFNEAKRSVENLLTTQKELTIYNCSNGAKIIGAVTTHFEDKLPNILDFNHTQKQKIIDKIFLYKRDKRTKQKHLGLKDRKNTKKIIEETILKLESCESNHEILKALNSKEKEIHYNSCISKYLLAGSMKYISTTISGHINHIPKNKSSIYFENIKAITRSVFNHYLSSLDIKENYEV</sequence>
<dbReference type="InterPro" id="IPR045376">
    <property type="entry name" value="Maf_N"/>
</dbReference>
<organism evidence="4 6">
    <name type="scientific">Pseudoalteromonas citrea</name>
    <dbReference type="NCBI Taxonomy" id="43655"/>
    <lineage>
        <taxon>Bacteria</taxon>
        <taxon>Pseudomonadati</taxon>
        <taxon>Pseudomonadota</taxon>
        <taxon>Gammaproteobacteria</taxon>
        <taxon>Alteromonadales</taxon>
        <taxon>Pseudoalteromonadaceae</taxon>
        <taxon>Pseudoalteromonas</taxon>
    </lineage>
</organism>
<dbReference type="PANTHER" id="PTHR41786">
    <property type="entry name" value="MOTILITY ACCESSORY FACTOR MAF"/>
    <property type="match status" value="1"/>
</dbReference>